<accession>A0AA39PI22</accession>
<dbReference type="SUPFAM" id="SSF69572">
    <property type="entry name" value="Activating enzymes of the ubiquitin-like proteins"/>
    <property type="match status" value="1"/>
</dbReference>
<gene>
    <name evidence="1" type="ORF">IW261DRAFT_969663</name>
</gene>
<protein>
    <submittedName>
        <fullName evidence="1">Ubiquitin activating enzyme</fullName>
    </submittedName>
</protein>
<dbReference type="GO" id="GO:0008641">
    <property type="term" value="F:ubiquitin-like modifier activating enzyme activity"/>
    <property type="evidence" value="ECO:0007669"/>
    <property type="project" value="InterPro"/>
</dbReference>
<dbReference type="Gene3D" id="3.40.50.12550">
    <property type="entry name" value="Ubiquitin-activating enzyme E1, inactive adenylation domain, subdomain 2"/>
    <property type="match status" value="1"/>
</dbReference>
<dbReference type="Proteomes" id="UP001175227">
    <property type="component" value="Unassembled WGS sequence"/>
</dbReference>
<sequence length="192" mass="20686">MILGAGATRTARFSPALPDMKVSTKTYNHLQMVYKDQFNADKEVFRSLIPANVGEIPDDLIGTFIRNTHGVQVIAGEQWGTSDKDLNLGVVTETMAISPKDTNMYLALRTVGEVLEISSTGNISNAKVSAEEIKTHIAGTLPPGTELGEEIDEAIGEIRRSPTADLPNTAAMLGGLVQAQEAIKMITRHVPQ</sequence>
<dbReference type="InterPro" id="IPR035985">
    <property type="entry name" value="Ubiquitin-activating_enz"/>
</dbReference>
<dbReference type="EMBL" id="JAUEPR010000006">
    <property type="protein sequence ID" value="KAK0483638.1"/>
    <property type="molecule type" value="Genomic_DNA"/>
</dbReference>
<evidence type="ECO:0000313" key="2">
    <source>
        <dbReference type="Proteomes" id="UP001175227"/>
    </source>
</evidence>
<dbReference type="AlphaFoldDB" id="A0AA39PI22"/>
<reference evidence="1" key="1">
    <citation type="submission" date="2023-06" db="EMBL/GenBank/DDBJ databases">
        <authorList>
            <consortium name="Lawrence Berkeley National Laboratory"/>
            <person name="Ahrendt S."/>
            <person name="Sahu N."/>
            <person name="Indic B."/>
            <person name="Wong-Bajracharya J."/>
            <person name="Merenyi Z."/>
            <person name="Ke H.-M."/>
            <person name="Monk M."/>
            <person name="Kocsube S."/>
            <person name="Drula E."/>
            <person name="Lipzen A."/>
            <person name="Balint B."/>
            <person name="Henrissat B."/>
            <person name="Andreopoulos B."/>
            <person name="Martin F.M."/>
            <person name="Harder C.B."/>
            <person name="Rigling D."/>
            <person name="Ford K.L."/>
            <person name="Foster G.D."/>
            <person name="Pangilinan J."/>
            <person name="Papanicolaou A."/>
            <person name="Barry K."/>
            <person name="LaButti K."/>
            <person name="Viragh M."/>
            <person name="Koriabine M."/>
            <person name="Yan M."/>
            <person name="Riley R."/>
            <person name="Champramary S."/>
            <person name="Plett K.L."/>
            <person name="Tsai I.J."/>
            <person name="Slot J."/>
            <person name="Sipos G."/>
            <person name="Plett J."/>
            <person name="Nagy L.G."/>
            <person name="Grigoriev I.V."/>
        </authorList>
    </citation>
    <scope>NUCLEOTIDE SEQUENCE</scope>
    <source>
        <strain evidence="1">ICMP 16352</strain>
    </source>
</reference>
<keyword evidence="2" id="KW-1185">Reference proteome</keyword>
<evidence type="ECO:0000313" key="1">
    <source>
        <dbReference type="EMBL" id="KAK0483638.1"/>
    </source>
</evidence>
<name>A0AA39PI22_9AGAR</name>
<comment type="caution">
    <text evidence="1">The sequence shown here is derived from an EMBL/GenBank/DDBJ whole genome shotgun (WGS) entry which is preliminary data.</text>
</comment>
<proteinExistence type="predicted"/>
<organism evidence="1 2">
    <name type="scientific">Armillaria novae-zelandiae</name>
    <dbReference type="NCBI Taxonomy" id="153914"/>
    <lineage>
        <taxon>Eukaryota</taxon>
        <taxon>Fungi</taxon>
        <taxon>Dikarya</taxon>
        <taxon>Basidiomycota</taxon>
        <taxon>Agaricomycotina</taxon>
        <taxon>Agaricomycetes</taxon>
        <taxon>Agaricomycetidae</taxon>
        <taxon>Agaricales</taxon>
        <taxon>Marasmiineae</taxon>
        <taxon>Physalacriaceae</taxon>
        <taxon>Armillaria</taxon>
    </lineage>
</organism>